<reference evidence="3" key="1">
    <citation type="submission" date="2021-01" db="EMBL/GenBank/DDBJ databases">
        <title>Whole genome shotgun sequence of Virgisporangium aliadipatigenens NBRC 105644.</title>
        <authorList>
            <person name="Komaki H."/>
            <person name="Tamura T."/>
        </authorList>
    </citation>
    <scope>NUCLEOTIDE SEQUENCE</scope>
    <source>
        <strain evidence="3">NBRC 105644</strain>
    </source>
</reference>
<dbReference type="AlphaFoldDB" id="A0A8J4DW15"/>
<dbReference type="Proteomes" id="UP000619260">
    <property type="component" value="Unassembled WGS sequence"/>
</dbReference>
<evidence type="ECO:0000259" key="2">
    <source>
        <dbReference type="Pfam" id="PF08386"/>
    </source>
</evidence>
<feature type="domain" description="Peptidase S33 tripeptidyl aminopeptidase-like C-terminal" evidence="2">
    <location>
        <begin position="401"/>
        <end position="492"/>
    </location>
</feature>
<dbReference type="InterPro" id="IPR013595">
    <property type="entry name" value="Pept_S33_TAP-like_C"/>
</dbReference>
<gene>
    <name evidence="3" type="ORF">Val02_75830</name>
</gene>
<sequence length="492" mass="51482">MAAGALTSGSLVALPAEAGTGPGAFYGQRVQWHGCALNADDTAGTELDAAGAQCADITVPLDYRRPGRRTITVAVSRIKATDPAHRIGPLMINLGGPAIPVRDIIDDAAAAMGPTGAKFDLIGMDVRFSGRSTPIDCGWPASWIPRSAGADRESFDRMVALSKDLAKRCGRTSGDLLAHASSANIARDMDVVRAVLGAPRLSYLGYSYGSYIGAMYTQLFPRNAGRIVLDSAIDPQDAGVHLRDAQGFEKRDALREWATLAAGADGQLGLGDTPEKVLGVIDGIYAAAARTPLKVGRYEVDDTVMPALLVDNLADDNEENALQLASFVVQLRTAADTGRVTPDEALEAAVAGIVGGARSAFHSGQTAIECADAAVPRSVEWYRRDVGSRRAADPLFGTLNRVNPCAFWPAAPAPVVRIGNGTPALIVHADGDLDATPALNRRMHAALTGSRLVTLNGARTHGVYLFRGDGCVDATVNAYLDTGALPAADLTC</sequence>
<dbReference type="InterPro" id="IPR029058">
    <property type="entry name" value="AB_hydrolase_fold"/>
</dbReference>
<accession>A0A8J4DW15</accession>
<dbReference type="Pfam" id="PF08386">
    <property type="entry name" value="Abhydrolase_4"/>
    <property type="match status" value="1"/>
</dbReference>
<organism evidence="3 4">
    <name type="scientific">Virgisporangium aliadipatigenens</name>
    <dbReference type="NCBI Taxonomy" id="741659"/>
    <lineage>
        <taxon>Bacteria</taxon>
        <taxon>Bacillati</taxon>
        <taxon>Actinomycetota</taxon>
        <taxon>Actinomycetes</taxon>
        <taxon>Micromonosporales</taxon>
        <taxon>Micromonosporaceae</taxon>
        <taxon>Virgisporangium</taxon>
    </lineage>
</organism>
<dbReference type="GO" id="GO:0003824">
    <property type="term" value="F:catalytic activity"/>
    <property type="evidence" value="ECO:0007669"/>
    <property type="project" value="UniProtKB-ARBA"/>
</dbReference>
<evidence type="ECO:0000313" key="3">
    <source>
        <dbReference type="EMBL" id="GIJ50697.1"/>
    </source>
</evidence>
<dbReference type="Gene3D" id="3.40.50.1820">
    <property type="entry name" value="alpha/beta hydrolase"/>
    <property type="match status" value="1"/>
</dbReference>
<evidence type="ECO:0000313" key="4">
    <source>
        <dbReference type="Proteomes" id="UP000619260"/>
    </source>
</evidence>
<comment type="caution">
    <text evidence="3">The sequence shown here is derived from an EMBL/GenBank/DDBJ whole genome shotgun (WGS) entry which is preliminary data.</text>
</comment>
<dbReference type="SUPFAM" id="SSF53474">
    <property type="entry name" value="alpha/beta-Hydrolases"/>
    <property type="match status" value="1"/>
</dbReference>
<dbReference type="Pfam" id="PF00561">
    <property type="entry name" value="Abhydrolase_1"/>
    <property type="match status" value="1"/>
</dbReference>
<proteinExistence type="predicted"/>
<dbReference type="InterPro" id="IPR000073">
    <property type="entry name" value="AB_hydrolase_1"/>
</dbReference>
<dbReference type="EMBL" id="BOPF01000038">
    <property type="protein sequence ID" value="GIJ50697.1"/>
    <property type="molecule type" value="Genomic_DNA"/>
</dbReference>
<evidence type="ECO:0000259" key="1">
    <source>
        <dbReference type="Pfam" id="PF00561"/>
    </source>
</evidence>
<keyword evidence="4" id="KW-1185">Reference proteome</keyword>
<feature type="domain" description="AB hydrolase-1" evidence="1">
    <location>
        <begin position="109"/>
        <end position="302"/>
    </location>
</feature>
<name>A0A8J4DW15_9ACTN</name>
<protein>
    <submittedName>
        <fullName evidence="3">Peptidase</fullName>
    </submittedName>
</protein>